<protein>
    <recommendedName>
        <fullName evidence="1">Thioredoxin domain-containing protein</fullName>
    </recommendedName>
</protein>
<dbReference type="STRING" id="714943.Mucpa_2917"/>
<dbReference type="InterPro" id="IPR013766">
    <property type="entry name" value="Thioredoxin_domain"/>
</dbReference>
<evidence type="ECO:0000259" key="1">
    <source>
        <dbReference type="PROSITE" id="PS51352"/>
    </source>
</evidence>
<dbReference type="PROSITE" id="PS51352">
    <property type="entry name" value="THIOREDOXIN_2"/>
    <property type="match status" value="1"/>
</dbReference>
<dbReference type="SUPFAM" id="SSF52833">
    <property type="entry name" value="Thioredoxin-like"/>
    <property type="match status" value="1"/>
</dbReference>
<dbReference type="eggNOG" id="COG0526">
    <property type="taxonomic scope" value="Bacteria"/>
</dbReference>
<name>H1YBU7_9SPHI</name>
<dbReference type="Proteomes" id="UP000002774">
    <property type="component" value="Chromosome"/>
</dbReference>
<evidence type="ECO:0000313" key="3">
    <source>
        <dbReference type="Proteomes" id="UP000002774"/>
    </source>
</evidence>
<sequence>MNKELKYAGFTVMLFATIVFSACKGDPKASLPEFSLLLPDSTTILNTKDIPDGKPIAIIHFNADCENCQKETEQILSHMDSLKQVQFYFLTTERFERLKVFNQHYKLKNYPNITAGQDFNSFYPAHIQNWSTPLMALYDGDKKLRIVYKGAPPMSDLIKKVAELQ</sequence>
<evidence type="ECO:0000313" key="2">
    <source>
        <dbReference type="EMBL" id="EHQ27025.1"/>
    </source>
</evidence>
<keyword evidence="3" id="KW-1185">Reference proteome</keyword>
<dbReference type="PROSITE" id="PS51257">
    <property type="entry name" value="PROKAR_LIPOPROTEIN"/>
    <property type="match status" value="1"/>
</dbReference>
<organism evidence="2 3">
    <name type="scientific">Mucilaginibacter paludis DSM 18603</name>
    <dbReference type="NCBI Taxonomy" id="714943"/>
    <lineage>
        <taxon>Bacteria</taxon>
        <taxon>Pseudomonadati</taxon>
        <taxon>Bacteroidota</taxon>
        <taxon>Sphingobacteriia</taxon>
        <taxon>Sphingobacteriales</taxon>
        <taxon>Sphingobacteriaceae</taxon>
        <taxon>Mucilaginibacter</taxon>
    </lineage>
</organism>
<accession>H1YBU7</accession>
<proteinExistence type="predicted"/>
<dbReference type="EMBL" id="CM001403">
    <property type="protein sequence ID" value="EHQ27025.1"/>
    <property type="molecule type" value="Genomic_DNA"/>
</dbReference>
<gene>
    <name evidence="2" type="ORF">Mucpa_2917</name>
</gene>
<feature type="domain" description="Thioredoxin" evidence="1">
    <location>
        <begin position="25"/>
        <end position="165"/>
    </location>
</feature>
<dbReference type="InterPro" id="IPR036249">
    <property type="entry name" value="Thioredoxin-like_sf"/>
</dbReference>
<dbReference type="OrthoDB" id="662072at2"/>
<dbReference type="Gene3D" id="3.40.30.10">
    <property type="entry name" value="Glutaredoxin"/>
    <property type="match status" value="1"/>
</dbReference>
<dbReference type="RefSeq" id="WP_008507300.1">
    <property type="nucleotide sequence ID" value="NZ_CM001403.1"/>
</dbReference>
<dbReference type="HOGENOM" id="CLU_131488_0_0_10"/>
<dbReference type="AlphaFoldDB" id="H1YBU7"/>
<reference evidence="2" key="1">
    <citation type="submission" date="2011-09" db="EMBL/GenBank/DDBJ databases">
        <title>The permanent draft genome of Mucilaginibacter paludis DSM 18603.</title>
        <authorList>
            <consortium name="US DOE Joint Genome Institute (JGI-PGF)"/>
            <person name="Lucas S."/>
            <person name="Han J."/>
            <person name="Lapidus A."/>
            <person name="Bruce D."/>
            <person name="Goodwin L."/>
            <person name="Pitluck S."/>
            <person name="Peters L."/>
            <person name="Kyrpides N."/>
            <person name="Mavromatis K."/>
            <person name="Ivanova N."/>
            <person name="Mikhailova N."/>
            <person name="Held B."/>
            <person name="Detter J.C."/>
            <person name="Tapia R."/>
            <person name="Han C."/>
            <person name="Land M."/>
            <person name="Hauser L."/>
            <person name="Markowitz V."/>
            <person name="Cheng J.-F."/>
            <person name="Hugenholtz P."/>
            <person name="Woyke T."/>
            <person name="Wu D."/>
            <person name="Tindall B."/>
            <person name="Brambilla E."/>
            <person name="Klenk H.-P."/>
            <person name="Eisen J.A."/>
        </authorList>
    </citation>
    <scope>NUCLEOTIDE SEQUENCE [LARGE SCALE GENOMIC DNA]</scope>
    <source>
        <strain evidence="2">DSM 18603</strain>
    </source>
</reference>